<evidence type="ECO:0000313" key="8">
    <source>
        <dbReference type="EMBL" id="PMC58430.1"/>
    </source>
</evidence>
<dbReference type="Gene3D" id="3.90.76.10">
    <property type="entry name" value="Dipeptide-binding Protein, Domain 1"/>
    <property type="match status" value="1"/>
</dbReference>
<protein>
    <submittedName>
        <fullName evidence="8">ABC transporter substrate-binding protein</fullName>
    </submittedName>
</protein>
<name>A0A2N6SN02_9LACT</name>
<feature type="signal peptide" evidence="6">
    <location>
        <begin position="1"/>
        <end position="27"/>
    </location>
</feature>
<organism evidence="8 9">
    <name type="scientific">Dolosicoccus paucivorans</name>
    <dbReference type="NCBI Taxonomy" id="84521"/>
    <lineage>
        <taxon>Bacteria</taxon>
        <taxon>Bacillati</taxon>
        <taxon>Bacillota</taxon>
        <taxon>Bacilli</taxon>
        <taxon>Lactobacillales</taxon>
        <taxon>Aerococcaceae</taxon>
        <taxon>Dolosicoccus</taxon>
    </lineage>
</organism>
<dbReference type="InterPro" id="IPR000914">
    <property type="entry name" value="SBP_5_dom"/>
</dbReference>
<dbReference type="OrthoDB" id="9801912at2"/>
<accession>A0A2N6SN02</accession>
<evidence type="ECO:0000313" key="9">
    <source>
        <dbReference type="Proteomes" id="UP000235682"/>
    </source>
</evidence>
<keyword evidence="9" id="KW-1185">Reference proteome</keyword>
<dbReference type="FunFam" id="3.90.76.10:FF:000001">
    <property type="entry name" value="Oligopeptide ABC transporter substrate-binding protein"/>
    <property type="match status" value="1"/>
</dbReference>
<comment type="caution">
    <text evidence="8">The sequence shown here is derived from an EMBL/GenBank/DDBJ whole genome shotgun (WGS) entry which is preliminary data.</text>
</comment>
<comment type="similarity">
    <text evidence="2">Belongs to the bacterial solute-binding protein 5 family.</text>
</comment>
<dbReference type="STRING" id="84521.SAMN04487994_10533"/>
<comment type="subcellular location">
    <subcellularLocation>
        <location evidence="1">Cell envelope</location>
    </subcellularLocation>
</comment>
<dbReference type="SUPFAM" id="SSF53850">
    <property type="entry name" value="Periplasmic binding protein-like II"/>
    <property type="match status" value="1"/>
</dbReference>
<evidence type="ECO:0000256" key="4">
    <source>
        <dbReference type="ARBA" id="ARBA00022729"/>
    </source>
</evidence>
<keyword evidence="5" id="KW-0653">Protein transport</keyword>
<evidence type="ECO:0000256" key="2">
    <source>
        <dbReference type="ARBA" id="ARBA00005695"/>
    </source>
</evidence>
<dbReference type="Gene3D" id="3.10.105.10">
    <property type="entry name" value="Dipeptide-binding Protein, Domain 3"/>
    <property type="match status" value="1"/>
</dbReference>
<dbReference type="InterPro" id="IPR039424">
    <property type="entry name" value="SBP_5"/>
</dbReference>
<feature type="domain" description="Solute-binding protein family 5" evidence="7">
    <location>
        <begin position="72"/>
        <end position="451"/>
    </location>
</feature>
<dbReference type="Pfam" id="PF00496">
    <property type="entry name" value="SBP_bac_5"/>
    <property type="match status" value="1"/>
</dbReference>
<keyword evidence="4 6" id="KW-0732">Signal</keyword>
<gene>
    <name evidence="8" type="ORF">CJ205_04365</name>
</gene>
<dbReference type="EMBL" id="PNHE01000014">
    <property type="protein sequence ID" value="PMC58430.1"/>
    <property type="molecule type" value="Genomic_DNA"/>
</dbReference>
<reference evidence="8 9" key="1">
    <citation type="submission" date="2017-09" db="EMBL/GenBank/DDBJ databases">
        <title>Bacterial strain isolated from the female urinary microbiota.</title>
        <authorList>
            <person name="Thomas-White K."/>
            <person name="Kumar N."/>
            <person name="Forster S."/>
            <person name="Putonti C."/>
            <person name="Lawley T."/>
            <person name="Wolfe A.J."/>
        </authorList>
    </citation>
    <scope>NUCLEOTIDE SEQUENCE [LARGE SCALE GENOMIC DNA]</scope>
    <source>
        <strain evidence="8 9">UMB0852</strain>
    </source>
</reference>
<evidence type="ECO:0000256" key="3">
    <source>
        <dbReference type="ARBA" id="ARBA00022448"/>
    </source>
</evidence>
<dbReference type="GO" id="GO:1904680">
    <property type="term" value="F:peptide transmembrane transporter activity"/>
    <property type="evidence" value="ECO:0007669"/>
    <property type="project" value="TreeGrafter"/>
</dbReference>
<dbReference type="AlphaFoldDB" id="A0A2N6SN02"/>
<evidence type="ECO:0000256" key="6">
    <source>
        <dbReference type="SAM" id="SignalP"/>
    </source>
</evidence>
<evidence type="ECO:0000256" key="5">
    <source>
        <dbReference type="ARBA" id="ARBA00022856"/>
    </source>
</evidence>
<keyword evidence="3" id="KW-0813">Transport</keyword>
<dbReference type="Gene3D" id="3.40.190.10">
    <property type="entry name" value="Periplasmic binding protein-like II"/>
    <property type="match status" value="1"/>
</dbReference>
<dbReference type="GO" id="GO:0030288">
    <property type="term" value="C:outer membrane-bounded periplasmic space"/>
    <property type="evidence" value="ECO:0007669"/>
    <property type="project" value="UniProtKB-ARBA"/>
</dbReference>
<dbReference type="GO" id="GO:0043190">
    <property type="term" value="C:ATP-binding cassette (ABC) transporter complex"/>
    <property type="evidence" value="ECO:0007669"/>
    <property type="project" value="InterPro"/>
</dbReference>
<dbReference type="GO" id="GO:0015833">
    <property type="term" value="P:peptide transport"/>
    <property type="evidence" value="ECO:0007669"/>
    <property type="project" value="UniProtKB-KW"/>
</dbReference>
<dbReference type="FunFam" id="3.10.105.10:FF:000001">
    <property type="entry name" value="Oligopeptide ABC transporter, oligopeptide-binding protein"/>
    <property type="match status" value="1"/>
</dbReference>
<dbReference type="PIRSF" id="PIRSF002741">
    <property type="entry name" value="MppA"/>
    <property type="match status" value="1"/>
</dbReference>
<sequence length="532" mass="59833">MRQLIRKIMLVVASFLLVATSSLSVFAQDVQELNISIGTEPPTISPTLGTDTTSGAILSNVFEGLTEVGTEEPAGAESWEVSEDGRVYTFKLRQDAKWSNGEPVTAHDYEYAWKAMVNPDSAAGNAAMFYIIEGAKDYNEGQADEDAVGVKALDDYTFEVTLVNPTPYFISLTGHYNFFPVNKQIASEDPNWASDLTDNYVSNGPFVLTTWNHNSDLVLEKNGQYWDKDNVALDVVNIDIIDSAGTANVAFQNGSLDYIGNPFNSISLEAIDIYKDQDILQTSDYIADYWYILNTEDEVMSNVNIRKALALAIDRQGLVENVTKGGQTPAFGLVPPFVEGFSDRNNYFEDADYDQAKEYLGKGLEELGMDDPSELNLQISINTDEGHAAIAQYIQDEWNKHLGVQSQIDNTEWQVFLDKMEQKDYQIGRLGWTGKYNDGNTFLDIYTSKDHGINYTGWEDEEYTRLMEEASKEVDEEKRLELMKEAEAIFIDQMPVIPINYYSNTYVAQDHVKNMKPDLQGRILLKHVSVEQ</sequence>
<feature type="chain" id="PRO_5014827712" evidence="6">
    <location>
        <begin position="28"/>
        <end position="532"/>
    </location>
</feature>
<dbReference type="InterPro" id="IPR030678">
    <property type="entry name" value="Peptide/Ni-bd"/>
</dbReference>
<evidence type="ECO:0000256" key="1">
    <source>
        <dbReference type="ARBA" id="ARBA00004196"/>
    </source>
</evidence>
<dbReference type="RefSeq" id="WP_102227787.1">
    <property type="nucleotide sequence ID" value="NZ_PNFY01000018.1"/>
</dbReference>
<proteinExistence type="inferred from homology"/>
<dbReference type="CDD" id="cd08504">
    <property type="entry name" value="PBP2_OppA"/>
    <property type="match status" value="1"/>
</dbReference>
<keyword evidence="5" id="KW-0571">Peptide transport</keyword>
<dbReference type="PANTHER" id="PTHR30290:SF79">
    <property type="entry name" value="DIPEPTIDE-BINDING PROTEIN DPPE"/>
    <property type="match status" value="1"/>
</dbReference>
<dbReference type="Proteomes" id="UP000235682">
    <property type="component" value="Unassembled WGS sequence"/>
</dbReference>
<dbReference type="PANTHER" id="PTHR30290">
    <property type="entry name" value="PERIPLASMIC BINDING COMPONENT OF ABC TRANSPORTER"/>
    <property type="match status" value="1"/>
</dbReference>
<evidence type="ECO:0000259" key="7">
    <source>
        <dbReference type="Pfam" id="PF00496"/>
    </source>
</evidence>